<keyword evidence="3" id="KW-1185">Reference proteome</keyword>
<dbReference type="InterPro" id="IPR057670">
    <property type="entry name" value="SH3_retrovirus"/>
</dbReference>
<dbReference type="GO" id="GO:0015074">
    <property type="term" value="P:DNA integration"/>
    <property type="evidence" value="ECO:0007669"/>
    <property type="project" value="InterPro"/>
</dbReference>
<dbReference type="Pfam" id="PF13976">
    <property type="entry name" value="gag_pre-integrs"/>
    <property type="match status" value="1"/>
</dbReference>
<dbReference type="PROSITE" id="PS50994">
    <property type="entry name" value="INTEGRASE"/>
    <property type="match status" value="1"/>
</dbReference>
<proteinExistence type="predicted"/>
<feature type="domain" description="Integrase catalytic" evidence="1">
    <location>
        <begin position="128"/>
        <end position="223"/>
    </location>
</feature>
<dbReference type="Pfam" id="PF25597">
    <property type="entry name" value="SH3_retrovirus"/>
    <property type="match status" value="1"/>
</dbReference>
<sequence>MSSNRMFTIKTEIRDERDEEGECLQTTSAETFILWHQRYRYLSFKGLKTLQDKDMVRGLPMFHAQEVICIDCLSGKQTRKAILKASNWRADKLEGMGVLVAQQVRGMDYFKILRIMVENESGEVIKCLRIDRGGEFTSNDFNDYCTEHEIKRQLTTAYTPQQNGAAERRNRTIMNMVRALFTAKAMPKTIWPEAVLWTVYVLNRCPTLTVKDKTPQEAWSGIKPSVEHFKVWDCVAHAHVPKLNRSKLDSMSKTCVFLGINEGTKGYRLVDTESKRIIVSRDVIFEQDKAWNWKEDYSGQVKVELEWEDGLLDDVVEPQVPEENPTGDIKEKN</sequence>
<name>A0AAV3RFZ0_LITER</name>
<dbReference type="InterPro" id="IPR012337">
    <property type="entry name" value="RNaseH-like_sf"/>
</dbReference>
<dbReference type="InterPro" id="IPR025724">
    <property type="entry name" value="GAG-pre-integrase_dom"/>
</dbReference>
<dbReference type="Gene3D" id="3.30.420.10">
    <property type="entry name" value="Ribonuclease H-like superfamily/Ribonuclease H"/>
    <property type="match status" value="1"/>
</dbReference>
<dbReference type="Proteomes" id="UP001454036">
    <property type="component" value="Unassembled WGS sequence"/>
</dbReference>
<dbReference type="InterPro" id="IPR039537">
    <property type="entry name" value="Retrotran_Ty1/copia-like"/>
</dbReference>
<dbReference type="AlphaFoldDB" id="A0AAV3RFZ0"/>
<protein>
    <recommendedName>
        <fullName evidence="1">Integrase catalytic domain-containing protein</fullName>
    </recommendedName>
</protein>
<dbReference type="InterPro" id="IPR036397">
    <property type="entry name" value="RNaseH_sf"/>
</dbReference>
<dbReference type="SUPFAM" id="SSF53098">
    <property type="entry name" value="Ribonuclease H-like"/>
    <property type="match status" value="1"/>
</dbReference>
<reference evidence="2 3" key="1">
    <citation type="submission" date="2024-01" db="EMBL/GenBank/DDBJ databases">
        <title>The complete chloroplast genome sequence of Lithospermum erythrorhizon: insights into the phylogenetic relationship among Boraginaceae species and the maternal lineages of purple gromwells.</title>
        <authorList>
            <person name="Okada T."/>
            <person name="Watanabe K."/>
        </authorList>
    </citation>
    <scope>NUCLEOTIDE SEQUENCE [LARGE SCALE GENOMIC DNA]</scope>
</reference>
<comment type="caution">
    <text evidence="2">The sequence shown here is derived from an EMBL/GenBank/DDBJ whole genome shotgun (WGS) entry which is preliminary data.</text>
</comment>
<dbReference type="EMBL" id="BAABME010009446">
    <property type="protein sequence ID" value="GAA0175180.1"/>
    <property type="molecule type" value="Genomic_DNA"/>
</dbReference>
<dbReference type="PANTHER" id="PTHR42648:SF18">
    <property type="entry name" value="RETROTRANSPOSON, UNCLASSIFIED-LIKE PROTEIN"/>
    <property type="match status" value="1"/>
</dbReference>
<organism evidence="2 3">
    <name type="scientific">Lithospermum erythrorhizon</name>
    <name type="common">Purple gromwell</name>
    <name type="synonym">Lithospermum officinale var. erythrorhizon</name>
    <dbReference type="NCBI Taxonomy" id="34254"/>
    <lineage>
        <taxon>Eukaryota</taxon>
        <taxon>Viridiplantae</taxon>
        <taxon>Streptophyta</taxon>
        <taxon>Embryophyta</taxon>
        <taxon>Tracheophyta</taxon>
        <taxon>Spermatophyta</taxon>
        <taxon>Magnoliopsida</taxon>
        <taxon>eudicotyledons</taxon>
        <taxon>Gunneridae</taxon>
        <taxon>Pentapetalae</taxon>
        <taxon>asterids</taxon>
        <taxon>lamiids</taxon>
        <taxon>Boraginales</taxon>
        <taxon>Boraginaceae</taxon>
        <taxon>Boraginoideae</taxon>
        <taxon>Lithospermeae</taxon>
        <taxon>Lithospermum</taxon>
    </lineage>
</organism>
<dbReference type="PANTHER" id="PTHR42648">
    <property type="entry name" value="TRANSPOSASE, PUTATIVE-RELATED"/>
    <property type="match status" value="1"/>
</dbReference>
<evidence type="ECO:0000313" key="2">
    <source>
        <dbReference type="EMBL" id="GAA0175180.1"/>
    </source>
</evidence>
<accession>A0AAV3RFZ0</accession>
<dbReference type="InterPro" id="IPR001584">
    <property type="entry name" value="Integrase_cat-core"/>
</dbReference>
<evidence type="ECO:0000259" key="1">
    <source>
        <dbReference type="PROSITE" id="PS50994"/>
    </source>
</evidence>
<evidence type="ECO:0000313" key="3">
    <source>
        <dbReference type="Proteomes" id="UP001454036"/>
    </source>
</evidence>
<dbReference type="GO" id="GO:0003676">
    <property type="term" value="F:nucleic acid binding"/>
    <property type="evidence" value="ECO:0007669"/>
    <property type="project" value="InterPro"/>
</dbReference>
<gene>
    <name evidence="2" type="ORF">LIER_28410</name>
</gene>